<comment type="caution">
    <text evidence="2">The sequence shown here is derived from an EMBL/GenBank/DDBJ whole genome shotgun (WGS) entry which is preliminary data.</text>
</comment>
<keyword evidence="1" id="KW-1133">Transmembrane helix</keyword>
<keyword evidence="3" id="KW-1185">Reference proteome</keyword>
<dbReference type="EMBL" id="JABBPG010000002">
    <property type="protein sequence ID" value="NOU49835.1"/>
    <property type="molecule type" value="Genomic_DNA"/>
</dbReference>
<keyword evidence="1" id="KW-0812">Transmembrane</keyword>
<dbReference type="Proteomes" id="UP000586305">
    <property type="component" value="Unassembled WGS sequence"/>
</dbReference>
<feature type="transmembrane region" description="Helical" evidence="1">
    <location>
        <begin position="133"/>
        <end position="152"/>
    </location>
</feature>
<feature type="transmembrane region" description="Helical" evidence="1">
    <location>
        <begin position="75"/>
        <end position="94"/>
    </location>
</feature>
<evidence type="ECO:0000313" key="3">
    <source>
        <dbReference type="Proteomes" id="UP000586305"/>
    </source>
</evidence>
<dbReference type="AlphaFoldDB" id="A0A849VA77"/>
<organism evidence="2 3">
    <name type="scientific">Pseudoalteromonas caenipelagi</name>
    <dbReference type="NCBI Taxonomy" id="2726988"/>
    <lineage>
        <taxon>Bacteria</taxon>
        <taxon>Pseudomonadati</taxon>
        <taxon>Pseudomonadota</taxon>
        <taxon>Gammaproteobacteria</taxon>
        <taxon>Alteromonadales</taxon>
        <taxon>Pseudoalteromonadaceae</taxon>
        <taxon>Pseudoalteromonas</taxon>
    </lineage>
</organism>
<gene>
    <name evidence="2" type="ORF">HG263_04710</name>
</gene>
<feature type="transmembrane region" description="Helical" evidence="1">
    <location>
        <begin position="36"/>
        <end position="54"/>
    </location>
</feature>
<sequence>MGFISYYNKKTVTISALLVMLTTLLEFIFWDSNSVGMLSMFFYFNLVLCFLFSLSKNEQPKMIDSEESVNYQVCLNLMVIKTVVYVFISDLLYIPERFYSFTGVVLLIGILPVVTLTLKTSEFITSESCTKKSMLIALLVIITLFMTAMYIFNKSQSFWMFLAPSDIYF</sequence>
<proteinExistence type="predicted"/>
<dbReference type="RefSeq" id="WP_171624926.1">
    <property type="nucleotide sequence ID" value="NZ_JABBPG010000002.1"/>
</dbReference>
<feature type="transmembrane region" description="Helical" evidence="1">
    <location>
        <begin position="12"/>
        <end position="30"/>
    </location>
</feature>
<name>A0A849VA77_9GAMM</name>
<evidence type="ECO:0000313" key="2">
    <source>
        <dbReference type="EMBL" id="NOU49835.1"/>
    </source>
</evidence>
<evidence type="ECO:0000256" key="1">
    <source>
        <dbReference type="SAM" id="Phobius"/>
    </source>
</evidence>
<reference evidence="2 3" key="1">
    <citation type="submission" date="2020-04" db="EMBL/GenBank/DDBJ databases">
        <title>Pseudoalteromonas caenipelagi sp. nov., isolated from a tidal flat.</title>
        <authorList>
            <person name="Park S."/>
            <person name="Yoon J.-H."/>
        </authorList>
    </citation>
    <scope>NUCLEOTIDE SEQUENCE [LARGE SCALE GENOMIC DNA]</scope>
    <source>
        <strain evidence="2 3">JBTF-M23</strain>
    </source>
</reference>
<protein>
    <submittedName>
        <fullName evidence="2">Uncharacterized protein</fullName>
    </submittedName>
</protein>
<keyword evidence="1" id="KW-0472">Membrane</keyword>
<feature type="transmembrane region" description="Helical" evidence="1">
    <location>
        <begin position="100"/>
        <end position="121"/>
    </location>
</feature>
<accession>A0A849VA77</accession>